<dbReference type="PROSITE" id="PS50158">
    <property type="entry name" value="ZF_CCHC"/>
    <property type="match status" value="1"/>
</dbReference>
<dbReference type="InterPro" id="IPR005162">
    <property type="entry name" value="Retrotrans_gag_dom"/>
</dbReference>
<dbReference type="Gene3D" id="4.10.60.10">
    <property type="entry name" value="Zinc finger, CCHC-type"/>
    <property type="match status" value="1"/>
</dbReference>
<dbReference type="GO" id="GO:0008270">
    <property type="term" value="F:zinc ion binding"/>
    <property type="evidence" value="ECO:0007669"/>
    <property type="project" value="UniProtKB-KW"/>
</dbReference>
<accession>A0A0K8T2V1</accession>
<dbReference type="EMBL" id="GBRD01005962">
    <property type="protein sequence ID" value="JAG59859.1"/>
    <property type="molecule type" value="Transcribed_RNA"/>
</dbReference>
<dbReference type="InterPro" id="IPR001878">
    <property type="entry name" value="Znf_CCHC"/>
</dbReference>
<evidence type="ECO:0000256" key="3">
    <source>
        <dbReference type="SAM" id="MobiDB-lite"/>
    </source>
</evidence>
<feature type="compositionally biased region" description="Polar residues" evidence="3">
    <location>
        <begin position="359"/>
        <end position="374"/>
    </location>
</feature>
<feature type="region of interest" description="Disordered" evidence="3">
    <location>
        <begin position="356"/>
        <end position="379"/>
    </location>
</feature>
<organism evidence="5">
    <name type="scientific">Lygus hesperus</name>
    <name type="common">Western plant bug</name>
    <dbReference type="NCBI Taxonomy" id="30085"/>
    <lineage>
        <taxon>Eukaryota</taxon>
        <taxon>Metazoa</taxon>
        <taxon>Ecdysozoa</taxon>
        <taxon>Arthropoda</taxon>
        <taxon>Hexapoda</taxon>
        <taxon>Insecta</taxon>
        <taxon>Pterygota</taxon>
        <taxon>Neoptera</taxon>
        <taxon>Paraneoptera</taxon>
        <taxon>Hemiptera</taxon>
        <taxon>Heteroptera</taxon>
        <taxon>Panheteroptera</taxon>
        <taxon>Cimicomorpha</taxon>
        <taxon>Miridae</taxon>
        <taxon>Mirini</taxon>
        <taxon>Lygus</taxon>
    </lineage>
</organism>
<sequence>MDAYKLTEDQIKFELARRSLETEGDRPVLAARLRVNILMAVDTKVIDVEDPEEEIKYCRTLLDELSNELSSFKSKVRTPKFVRIQSKLIHAINRLSNLRASVPDHSGKVDPMIIEARELVTLMETTMCPDLASGTDNSDVDTDKLKIPKPSGLPRKKSVSTGAQTELPDPVGHPNSFSPTVTYPVPDVRYYCEPVYKWKIEKFSGEHPDRARDFIADVEEKAQTRSVGLDRLLRESAELFEGEALTWYRDAVRRVSTWQELKQEFLIAYQAYGNDSDLRERIRSCKMTEFQSIDVFLGKMEGMYSRLERRLSESERLEEILRNLNPFLKDRLVMTPISSIQDLRVAARLAEAGRLRMGSTPSRPSANQVPQTVESPRRTVAASSAPATSVGIVEAFQVSSRDTFKCYNCGSGDHAHRACPQPRKKFCYRCGLPDFTTFTCTRCNKGPSKND</sequence>
<evidence type="ECO:0000256" key="1">
    <source>
        <dbReference type="PROSITE-ProRule" id="PRU00047"/>
    </source>
</evidence>
<feature type="domain" description="CCHC-type" evidence="4">
    <location>
        <begin position="405"/>
        <end position="421"/>
    </location>
</feature>
<keyword evidence="1" id="KW-0862">Zinc</keyword>
<proteinExistence type="predicted"/>
<dbReference type="SUPFAM" id="SSF57756">
    <property type="entry name" value="Retrovirus zinc finger-like domains"/>
    <property type="match status" value="1"/>
</dbReference>
<dbReference type="GO" id="GO:0003676">
    <property type="term" value="F:nucleic acid binding"/>
    <property type="evidence" value="ECO:0007669"/>
    <property type="project" value="InterPro"/>
</dbReference>
<dbReference type="InterPro" id="IPR036875">
    <property type="entry name" value="Znf_CCHC_sf"/>
</dbReference>
<feature type="region of interest" description="Disordered" evidence="3">
    <location>
        <begin position="130"/>
        <end position="174"/>
    </location>
</feature>
<name>A0A0K8T2V1_LYGHE</name>
<keyword evidence="2" id="KW-0175">Coiled coil</keyword>
<keyword evidence="1" id="KW-0863">Zinc-finger</keyword>
<evidence type="ECO:0000256" key="2">
    <source>
        <dbReference type="SAM" id="Coils"/>
    </source>
</evidence>
<dbReference type="AlphaFoldDB" id="A0A0K8T2V1"/>
<evidence type="ECO:0000259" key="4">
    <source>
        <dbReference type="PROSITE" id="PS50158"/>
    </source>
</evidence>
<reference evidence="5" key="1">
    <citation type="submission" date="2014-09" db="EMBL/GenBank/DDBJ databases">
        <authorList>
            <person name="Magalhaes I.L.F."/>
            <person name="Oliveira U."/>
            <person name="Santos F.R."/>
            <person name="Vidigal T.H.D.A."/>
            <person name="Brescovit A.D."/>
            <person name="Santos A.J."/>
        </authorList>
    </citation>
    <scope>NUCLEOTIDE SEQUENCE</scope>
</reference>
<keyword evidence="1" id="KW-0479">Metal-binding</keyword>
<evidence type="ECO:0000313" key="5">
    <source>
        <dbReference type="EMBL" id="JAG59859.1"/>
    </source>
</evidence>
<feature type="coiled-coil region" evidence="2">
    <location>
        <begin position="297"/>
        <end position="324"/>
    </location>
</feature>
<protein>
    <recommendedName>
        <fullName evidence="4">CCHC-type domain-containing protein</fullName>
    </recommendedName>
</protein>
<dbReference type="Pfam" id="PF03732">
    <property type="entry name" value="Retrotrans_gag"/>
    <property type="match status" value="1"/>
</dbReference>